<accession>A0ABD3S072</accession>
<dbReference type="EMBL" id="JBJXBP010000007">
    <property type="protein sequence ID" value="KAL3817852.1"/>
    <property type="molecule type" value="Genomic_DNA"/>
</dbReference>
<reference evidence="1 2" key="1">
    <citation type="submission" date="2024-12" db="EMBL/GenBank/DDBJ databases">
        <title>The unique morphological basis and parallel evolutionary history of personate flowers in Penstemon.</title>
        <authorList>
            <person name="Depatie T.H."/>
            <person name="Wessinger C.A."/>
        </authorList>
    </citation>
    <scope>NUCLEOTIDE SEQUENCE [LARGE SCALE GENOMIC DNA]</scope>
    <source>
        <strain evidence="1">WTNN_2</strain>
        <tissue evidence="1">Leaf</tissue>
    </source>
</reference>
<evidence type="ECO:0000313" key="2">
    <source>
        <dbReference type="Proteomes" id="UP001634393"/>
    </source>
</evidence>
<protein>
    <submittedName>
        <fullName evidence="1">Uncharacterized protein</fullName>
    </submittedName>
</protein>
<dbReference type="AlphaFoldDB" id="A0ABD3S072"/>
<keyword evidence="2" id="KW-1185">Reference proteome</keyword>
<comment type="caution">
    <text evidence="1">The sequence shown here is derived from an EMBL/GenBank/DDBJ whole genome shotgun (WGS) entry which is preliminary data.</text>
</comment>
<proteinExistence type="predicted"/>
<evidence type="ECO:0000313" key="1">
    <source>
        <dbReference type="EMBL" id="KAL3817852.1"/>
    </source>
</evidence>
<name>A0ABD3S072_9LAMI</name>
<dbReference type="Proteomes" id="UP001634393">
    <property type="component" value="Unassembled WGS sequence"/>
</dbReference>
<sequence length="49" mass="5598">MQAYLFGLLKDVSNIEVLNLLSFYIAWHTISTQAVSSFLNLNNHKLSNE</sequence>
<gene>
    <name evidence="1" type="ORF">ACJIZ3_003757</name>
</gene>
<organism evidence="1 2">
    <name type="scientific">Penstemon smallii</name>
    <dbReference type="NCBI Taxonomy" id="265156"/>
    <lineage>
        <taxon>Eukaryota</taxon>
        <taxon>Viridiplantae</taxon>
        <taxon>Streptophyta</taxon>
        <taxon>Embryophyta</taxon>
        <taxon>Tracheophyta</taxon>
        <taxon>Spermatophyta</taxon>
        <taxon>Magnoliopsida</taxon>
        <taxon>eudicotyledons</taxon>
        <taxon>Gunneridae</taxon>
        <taxon>Pentapetalae</taxon>
        <taxon>asterids</taxon>
        <taxon>lamiids</taxon>
        <taxon>Lamiales</taxon>
        <taxon>Plantaginaceae</taxon>
        <taxon>Cheloneae</taxon>
        <taxon>Penstemon</taxon>
    </lineage>
</organism>